<proteinExistence type="predicted"/>
<dbReference type="PATRIC" id="fig|745776.4.peg.3019"/>
<sequence length="215" mass="21344">MKHLIFPTVAQADAFVADLRDQGVIQPETRDTTWTRRSGTTGDLSTSGTSTGASSMTNPRGSTTMNDTDRYDTAGDAGAAAEDAGAGAVAGTGVGAVVGAIAGTVATVATGGLAAPMILGMAALGSGVGAGVGAVGGAAGVDENNDGRTADNAAYPTRTDGDMGMGRDYDYSVSDEAYDRMDQANASGGRSIAVDDNVPQAALEAAMQRHGGQYV</sequence>
<dbReference type="OrthoDB" id="74279at2"/>
<dbReference type="Proteomes" id="UP000007575">
    <property type="component" value="Chromosome"/>
</dbReference>
<accession>H8GW04</accession>
<evidence type="ECO:0008006" key="4">
    <source>
        <dbReference type="Google" id="ProtNLM"/>
    </source>
</evidence>
<keyword evidence="3" id="KW-1185">Reference proteome</keyword>
<feature type="region of interest" description="Disordered" evidence="1">
    <location>
        <begin position="30"/>
        <end position="68"/>
    </location>
</feature>
<dbReference type="EMBL" id="CP002191">
    <property type="protein sequence ID" value="AFD26869.1"/>
    <property type="molecule type" value="Genomic_DNA"/>
</dbReference>
<gene>
    <name evidence="2" type="ordered locus">DGo_CA2942</name>
</gene>
<feature type="compositionally biased region" description="Low complexity" evidence="1">
    <location>
        <begin position="38"/>
        <end position="57"/>
    </location>
</feature>
<reference evidence="2 3" key="1">
    <citation type="journal article" date="2012" name="PLoS ONE">
        <title>Genome sequence and transcriptome analysis of the radioresistant bacterium Deinococcus gobiensis: insights into the extreme environmental adaptations.</title>
        <authorList>
            <person name="Yuan M."/>
            <person name="Chen M."/>
            <person name="Zhang W."/>
            <person name="Lu W."/>
            <person name="Wang J."/>
            <person name="Yang M."/>
            <person name="Zhao P."/>
            <person name="Tang R."/>
            <person name="Li X."/>
            <person name="Hao Y."/>
            <person name="Zhou Z."/>
            <person name="Zhan Y."/>
            <person name="Yu H."/>
            <person name="Teng C."/>
            <person name="Yan Y."/>
            <person name="Ping S."/>
            <person name="Wang Y."/>
            <person name="Lin M."/>
        </authorList>
    </citation>
    <scope>NUCLEOTIDE SEQUENCE [LARGE SCALE GENOMIC DNA]</scope>
    <source>
        <strain evidence="2 3">I-0</strain>
    </source>
</reference>
<name>H8GW04_DEIGI</name>
<evidence type="ECO:0000313" key="3">
    <source>
        <dbReference type="Proteomes" id="UP000007575"/>
    </source>
</evidence>
<dbReference type="AlphaFoldDB" id="H8GW04"/>
<dbReference type="KEGG" id="dgo:DGo_CA2942"/>
<evidence type="ECO:0000313" key="2">
    <source>
        <dbReference type="EMBL" id="AFD26869.1"/>
    </source>
</evidence>
<dbReference type="HOGENOM" id="CLU_1281445_0_0_0"/>
<organism evidence="2 3">
    <name type="scientific">Deinococcus gobiensis (strain DSM 21396 / JCM 16679 / CGMCC 1.7299 / I-0)</name>
    <dbReference type="NCBI Taxonomy" id="745776"/>
    <lineage>
        <taxon>Bacteria</taxon>
        <taxon>Thermotogati</taxon>
        <taxon>Deinococcota</taxon>
        <taxon>Deinococci</taxon>
        <taxon>Deinococcales</taxon>
        <taxon>Deinococcaceae</taxon>
        <taxon>Deinococcus</taxon>
    </lineage>
</organism>
<evidence type="ECO:0000256" key="1">
    <source>
        <dbReference type="SAM" id="MobiDB-lite"/>
    </source>
</evidence>
<protein>
    <recommendedName>
        <fullName evidence="4">Glycine zipper domain-containing protein</fullName>
    </recommendedName>
</protein>
<dbReference type="RefSeq" id="WP_014686349.1">
    <property type="nucleotide sequence ID" value="NC_017790.1"/>
</dbReference>